<accession>A0ABW4QSP7</accession>
<proteinExistence type="predicted"/>
<protein>
    <submittedName>
        <fullName evidence="2">DUF1294 domain-containing protein</fullName>
    </submittedName>
</protein>
<name>A0ABW4QSP7_9BACT</name>
<dbReference type="RefSeq" id="WP_382313778.1">
    <property type="nucleotide sequence ID" value="NZ_JBHUFD010000003.1"/>
</dbReference>
<organism evidence="2 3">
    <name type="scientific">Hymenobacter bucti</name>
    <dbReference type="NCBI Taxonomy" id="1844114"/>
    <lineage>
        <taxon>Bacteria</taxon>
        <taxon>Pseudomonadati</taxon>
        <taxon>Bacteroidota</taxon>
        <taxon>Cytophagia</taxon>
        <taxon>Cytophagales</taxon>
        <taxon>Hymenobacteraceae</taxon>
        <taxon>Hymenobacter</taxon>
    </lineage>
</organism>
<dbReference type="InterPro" id="IPR010718">
    <property type="entry name" value="DUF1294"/>
</dbReference>
<keyword evidence="1" id="KW-1133">Transmembrane helix</keyword>
<keyword evidence="3" id="KW-1185">Reference proteome</keyword>
<evidence type="ECO:0000313" key="2">
    <source>
        <dbReference type="EMBL" id="MFD1872588.1"/>
    </source>
</evidence>
<reference evidence="3" key="1">
    <citation type="journal article" date="2019" name="Int. J. Syst. Evol. Microbiol.">
        <title>The Global Catalogue of Microorganisms (GCM) 10K type strain sequencing project: providing services to taxonomists for standard genome sequencing and annotation.</title>
        <authorList>
            <consortium name="The Broad Institute Genomics Platform"/>
            <consortium name="The Broad Institute Genome Sequencing Center for Infectious Disease"/>
            <person name="Wu L."/>
            <person name="Ma J."/>
        </authorList>
    </citation>
    <scope>NUCLEOTIDE SEQUENCE [LARGE SCALE GENOMIC DNA]</scope>
    <source>
        <strain evidence="3">CGMCC 1.15795</strain>
    </source>
</reference>
<evidence type="ECO:0000313" key="3">
    <source>
        <dbReference type="Proteomes" id="UP001597197"/>
    </source>
</evidence>
<dbReference type="Pfam" id="PF06961">
    <property type="entry name" value="DUF1294"/>
    <property type="match status" value="1"/>
</dbReference>
<dbReference type="Proteomes" id="UP001597197">
    <property type="component" value="Unassembled WGS sequence"/>
</dbReference>
<feature type="transmembrane region" description="Helical" evidence="1">
    <location>
        <begin position="118"/>
        <end position="138"/>
    </location>
</feature>
<sequence length="144" mass="16289">MNYVGGLGHYGGLTCRAGAEAAFLRSVQPQLLSRKHLGWPPKRIEISINRPFYMTRIALIILFFNTLCFLAFALDKRKAQQGQRRISEKTLHLATLPGAALGAWAAIFLLHHKNQKATFWRITLLLTLLQGAVFYFLALPHFRA</sequence>
<keyword evidence="1" id="KW-0812">Transmembrane</keyword>
<dbReference type="EMBL" id="JBHUFD010000003">
    <property type="protein sequence ID" value="MFD1872588.1"/>
    <property type="molecule type" value="Genomic_DNA"/>
</dbReference>
<feature type="transmembrane region" description="Helical" evidence="1">
    <location>
        <begin position="53"/>
        <end position="72"/>
    </location>
</feature>
<feature type="transmembrane region" description="Helical" evidence="1">
    <location>
        <begin position="93"/>
        <end position="112"/>
    </location>
</feature>
<evidence type="ECO:0000256" key="1">
    <source>
        <dbReference type="SAM" id="Phobius"/>
    </source>
</evidence>
<gene>
    <name evidence="2" type="ORF">ACFSDX_09115</name>
</gene>
<comment type="caution">
    <text evidence="2">The sequence shown here is derived from an EMBL/GenBank/DDBJ whole genome shotgun (WGS) entry which is preliminary data.</text>
</comment>
<keyword evidence="1" id="KW-0472">Membrane</keyword>